<dbReference type="InterPro" id="IPR050563">
    <property type="entry name" value="4-hydroxybenzoyl-CoA_TE"/>
</dbReference>
<dbReference type="CDD" id="cd00586">
    <property type="entry name" value="4HBT"/>
    <property type="match status" value="1"/>
</dbReference>
<proteinExistence type="inferred from homology"/>
<keyword evidence="4" id="KW-1185">Reference proteome</keyword>
<evidence type="ECO:0000313" key="4">
    <source>
        <dbReference type="Proteomes" id="UP000483004"/>
    </source>
</evidence>
<comment type="caution">
    <text evidence="3">The sequence shown here is derived from an EMBL/GenBank/DDBJ whole genome shotgun (WGS) entry which is preliminary data.</text>
</comment>
<evidence type="ECO:0000256" key="1">
    <source>
        <dbReference type="ARBA" id="ARBA00005953"/>
    </source>
</evidence>
<evidence type="ECO:0000256" key="2">
    <source>
        <dbReference type="ARBA" id="ARBA00022801"/>
    </source>
</evidence>
<dbReference type="InterPro" id="IPR029069">
    <property type="entry name" value="HotDog_dom_sf"/>
</dbReference>
<reference evidence="3 4" key="1">
    <citation type="submission" date="2019-09" db="EMBL/GenBank/DDBJ databases">
        <title>Actinomadura physcomitrii sp. nov., a novel actinomycete isolated from moss [Physcomitrium sphaericum (Ludw) Fuernr].</title>
        <authorList>
            <person name="Liu C."/>
            <person name="Zhuang X."/>
        </authorList>
    </citation>
    <scope>NUCLEOTIDE SEQUENCE [LARGE SCALE GENOMIC DNA]</scope>
    <source>
        <strain evidence="3 4">CYP1-1B</strain>
    </source>
</reference>
<dbReference type="PANTHER" id="PTHR31793">
    <property type="entry name" value="4-HYDROXYBENZOYL-COA THIOESTERASE FAMILY MEMBER"/>
    <property type="match status" value="1"/>
</dbReference>
<protein>
    <submittedName>
        <fullName evidence="3">Acyl-CoA thioesterase</fullName>
    </submittedName>
</protein>
<sequence>MLGARKSEVQQILLLICRSKNYGSVVPRGKGPSGMSPSVVCGSAAGCGGMGKIFTHRLRVRYSECDQQGVVFNGHYLFFYDVALTEFWRAAVCGPDEMVGAGYDLVVAEARIRYREGARFDDLVDVEMPVAHLGTTSMVVRPRFVVGGRLMADGEVRHVFVDPGSKSKREMPGDVRAALAPYLEETGQVAGTGSGS</sequence>
<dbReference type="SUPFAM" id="SSF54637">
    <property type="entry name" value="Thioesterase/thiol ester dehydrase-isomerase"/>
    <property type="match status" value="1"/>
</dbReference>
<dbReference type="GO" id="GO:0047617">
    <property type="term" value="F:fatty acyl-CoA hydrolase activity"/>
    <property type="evidence" value="ECO:0007669"/>
    <property type="project" value="TreeGrafter"/>
</dbReference>
<dbReference type="Pfam" id="PF13279">
    <property type="entry name" value="4HBT_2"/>
    <property type="match status" value="1"/>
</dbReference>
<organism evidence="3 4">
    <name type="scientific">Actinomadura montaniterrae</name>
    <dbReference type="NCBI Taxonomy" id="1803903"/>
    <lineage>
        <taxon>Bacteria</taxon>
        <taxon>Bacillati</taxon>
        <taxon>Actinomycetota</taxon>
        <taxon>Actinomycetes</taxon>
        <taxon>Streptosporangiales</taxon>
        <taxon>Thermomonosporaceae</taxon>
        <taxon>Actinomadura</taxon>
    </lineage>
</organism>
<keyword evidence="2" id="KW-0378">Hydrolase</keyword>
<gene>
    <name evidence="3" type="ORF">F9B16_47745</name>
</gene>
<dbReference type="EMBL" id="WBMR01000342">
    <property type="protein sequence ID" value="KAB2358422.1"/>
    <property type="molecule type" value="Genomic_DNA"/>
</dbReference>
<dbReference type="PANTHER" id="PTHR31793:SF27">
    <property type="entry name" value="NOVEL THIOESTERASE SUPERFAMILY DOMAIN AND SAPOSIN A-TYPE DOMAIN CONTAINING PROTEIN (0610012H03RIK)"/>
    <property type="match status" value="1"/>
</dbReference>
<dbReference type="Gene3D" id="3.10.129.10">
    <property type="entry name" value="Hotdog Thioesterase"/>
    <property type="match status" value="1"/>
</dbReference>
<name>A0A6L3VKM6_9ACTN</name>
<dbReference type="AlphaFoldDB" id="A0A6L3VKM6"/>
<accession>A0A6L3VKM6</accession>
<evidence type="ECO:0000313" key="3">
    <source>
        <dbReference type="EMBL" id="KAB2358422.1"/>
    </source>
</evidence>
<dbReference type="Proteomes" id="UP000483004">
    <property type="component" value="Unassembled WGS sequence"/>
</dbReference>
<comment type="similarity">
    <text evidence="1">Belongs to the 4-hydroxybenzoyl-CoA thioesterase family.</text>
</comment>
<dbReference type="OrthoDB" id="9799036at2"/>